<comment type="caution">
    <text evidence="2">The sequence shown here is derived from an EMBL/GenBank/DDBJ whole genome shotgun (WGS) entry which is preliminary data.</text>
</comment>
<feature type="transmembrane region" description="Helical" evidence="1">
    <location>
        <begin position="40"/>
        <end position="65"/>
    </location>
</feature>
<reference evidence="2 3" key="1">
    <citation type="submission" date="2016-08" db="EMBL/GenBank/DDBJ databases">
        <title>Draft genome sequence of Candidatus Piscirickettsia litoralis, from seawater.</title>
        <authorList>
            <person name="Wan X."/>
            <person name="Lee A.J."/>
            <person name="Hou S."/>
            <person name="Donachie S.P."/>
        </authorList>
    </citation>
    <scope>NUCLEOTIDE SEQUENCE [LARGE SCALE GENOMIC DNA]</scope>
    <source>
        <strain evidence="2 3">Y2</strain>
    </source>
</reference>
<accession>A0ABX3A4U8</accession>
<gene>
    <name evidence="2" type="ORF">BGC07_14570</name>
</gene>
<proteinExistence type="predicted"/>
<organism evidence="2 3">
    <name type="scientific">Piscirickettsia litoralis</name>
    <dbReference type="NCBI Taxonomy" id="1891921"/>
    <lineage>
        <taxon>Bacteria</taxon>
        <taxon>Pseudomonadati</taxon>
        <taxon>Pseudomonadota</taxon>
        <taxon>Gammaproteobacteria</taxon>
        <taxon>Thiotrichales</taxon>
        <taxon>Piscirickettsiaceae</taxon>
        <taxon>Piscirickettsia</taxon>
    </lineage>
</organism>
<dbReference type="Proteomes" id="UP000094329">
    <property type="component" value="Unassembled WGS sequence"/>
</dbReference>
<name>A0ABX3A4U8_9GAMM</name>
<evidence type="ECO:0000256" key="1">
    <source>
        <dbReference type="SAM" id="Phobius"/>
    </source>
</evidence>
<protein>
    <submittedName>
        <fullName evidence="2">Uncharacterized protein</fullName>
    </submittedName>
</protein>
<keyword evidence="3" id="KW-1185">Reference proteome</keyword>
<keyword evidence="1" id="KW-0812">Transmembrane</keyword>
<feature type="transmembrane region" description="Helical" evidence="1">
    <location>
        <begin position="12"/>
        <end position="28"/>
    </location>
</feature>
<dbReference type="NCBIfam" id="TIGR04346">
    <property type="entry name" value="DotA_TraY"/>
    <property type="match status" value="1"/>
</dbReference>
<keyword evidence="1" id="KW-0472">Membrane</keyword>
<sequence>MVSLVPGPVDDQSVYFLWQIFGNIIYWVSGSNASEQDPTVIHYVISAFNSGLLSLLLVIYAIVIFVGTLNTAHQGEFLGKNWSSMWMPLRAIFGPLCIVPVKYGFCLAQIVLLYAVLVGVQLANYVWNSLETDLDHTAIPAVPTSLLNSVKDDVGKAVLYRSVQKVAGSLGLNTADLPIASFAKNKYECNVDAANQFYNIDGAATFCAASQSTIPTTILPKLTSYASQLCQANQFDQFIQAMRWFYQIPYDKNGIEINNPGIAGISSGTLAQQCVNAVTSLLTSSSASTSKKYNYNFSVAGKNQTIILNSSLGDSNTFSQDSSTGSSEKNLC</sequence>
<evidence type="ECO:0000313" key="3">
    <source>
        <dbReference type="Proteomes" id="UP000094329"/>
    </source>
</evidence>
<keyword evidence="1" id="KW-1133">Transmembrane helix</keyword>
<dbReference type="InterPro" id="IPR027628">
    <property type="entry name" value="DotA_TraY"/>
</dbReference>
<evidence type="ECO:0000313" key="2">
    <source>
        <dbReference type="EMBL" id="ODN43888.1"/>
    </source>
</evidence>
<dbReference type="RefSeq" id="WP_069313684.1">
    <property type="nucleotide sequence ID" value="NZ_MDTU01000001.1"/>
</dbReference>
<dbReference type="EMBL" id="MDTU01000001">
    <property type="protein sequence ID" value="ODN43888.1"/>
    <property type="molecule type" value="Genomic_DNA"/>
</dbReference>